<dbReference type="Gene3D" id="1.25.40.10">
    <property type="entry name" value="Tetratricopeptide repeat domain"/>
    <property type="match status" value="1"/>
</dbReference>
<proteinExistence type="predicted"/>
<name>A0A9D1YT08_9MICO</name>
<evidence type="ECO:0000313" key="3">
    <source>
        <dbReference type="Proteomes" id="UP000824005"/>
    </source>
</evidence>
<dbReference type="Pfam" id="PF01636">
    <property type="entry name" value="APH"/>
    <property type="match status" value="1"/>
</dbReference>
<organism evidence="2 3">
    <name type="scientific">Candidatus Agrococcus pullicola</name>
    <dbReference type="NCBI Taxonomy" id="2838429"/>
    <lineage>
        <taxon>Bacteria</taxon>
        <taxon>Bacillati</taxon>
        <taxon>Actinomycetota</taxon>
        <taxon>Actinomycetes</taxon>
        <taxon>Micrococcales</taxon>
        <taxon>Microbacteriaceae</taxon>
        <taxon>Agrococcus</taxon>
    </lineage>
</organism>
<sequence length="493" mass="55842">RLVKLLRSEGVTESRYSGGRFEQHRASMETLSQAVALRRKREWDAAIDLLTGDGAAALEGSEAWFIELARNYRLANRHDEAKHLLDRAERECRTVGGILAERYQLLTAEADWASAATVARQLIDSDPTRAKNHFLLGRALRWPEDEQRIREAFVTAISLAHGASIETVIDRVHEGLAPHLGSGFRTEYRVCPGRNNLGSLVHSDDDERYYTKIAPWPGAIRREARFYQSIVPLVPELEDLTPRLIDGRLLDDVFYLTLQHLDEQSEVEDAAVVQLAVGLSRIDYGRLRGIDGLGRRPMWLDRRPATLSRFFKHLHRKSANRELFSQLERVLEANSYSPQVRRLTAELSALVQRSRAYDSIRPEDHYCLAHNDFVPANLATDPVTSSLKMIDCSSVGVGLRFLDLATYFANQQRPFQDLEACFERFEALRQTSAAERIYVNLVFLFYRILHGGPAATSEIQDSVIAPAAAAIRRSDCVREHRRTRGRCSSPPPS</sequence>
<dbReference type="AlphaFoldDB" id="A0A9D1YT08"/>
<dbReference type="SUPFAM" id="SSF56112">
    <property type="entry name" value="Protein kinase-like (PK-like)"/>
    <property type="match status" value="1"/>
</dbReference>
<comment type="caution">
    <text evidence="2">The sequence shown here is derived from an EMBL/GenBank/DDBJ whole genome shotgun (WGS) entry which is preliminary data.</text>
</comment>
<dbReference type="EMBL" id="DXDC01000020">
    <property type="protein sequence ID" value="HIY64798.1"/>
    <property type="molecule type" value="Genomic_DNA"/>
</dbReference>
<reference evidence="2" key="1">
    <citation type="journal article" date="2021" name="PeerJ">
        <title>Extensive microbial diversity within the chicken gut microbiome revealed by metagenomics and culture.</title>
        <authorList>
            <person name="Gilroy R."/>
            <person name="Ravi A."/>
            <person name="Getino M."/>
            <person name="Pursley I."/>
            <person name="Horton D.L."/>
            <person name="Alikhan N.F."/>
            <person name="Baker D."/>
            <person name="Gharbi K."/>
            <person name="Hall N."/>
            <person name="Watson M."/>
            <person name="Adriaenssens E.M."/>
            <person name="Foster-Nyarko E."/>
            <person name="Jarju S."/>
            <person name="Secka A."/>
            <person name="Antonio M."/>
            <person name="Oren A."/>
            <person name="Chaudhuri R.R."/>
            <person name="La Ragione R."/>
            <person name="Hildebrand F."/>
            <person name="Pallen M.J."/>
        </authorList>
    </citation>
    <scope>NUCLEOTIDE SEQUENCE</scope>
    <source>
        <strain evidence="2">ChiGjej1B1-98</strain>
    </source>
</reference>
<evidence type="ECO:0000313" key="2">
    <source>
        <dbReference type="EMBL" id="HIY64798.1"/>
    </source>
</evidence>
<reference evidence="2" key="2">
    <citation type="submission" date="2021-04" db="EMBL/GenBank/DDBJ databases">
        <authorList>
            <person name="Gilroy R."/>
        </authorList>
    </citation>
    <scope>NUCLEOTIDE SEQUENCE</scope>
    <source>
        <strain evidence="2">ChiGjej1B1-98</strain>
    </source>
</reference>
<dbReference type="InterPro" id="IPR002575">
    <property type="entry name" value="Aminoglycoside_PTrfase"/>
</dbReference>
<dbReference type="Proteomes" id="UP000824005">
    <property type="component" value="Unassembled WGS sequence"/>
</dbReference>
<feature type="non-terminal residue" evidence="2">
    <location>
        <position position="1"/>
    </location>
</feature>
<dbReference type="SUPFAM" id="SSF48452">
    <property type="entry name" value="TPR-like"/>
    <property type="match status" value="1"/>
</dbReference>
<evidence type="ECO:0000259" key="1">
    <source>
        <dbReference type="Pfam" id="PF01636"/>
    </source>
</evidence>
<dbReference type="Gene3D" id="3.90.1200.10">
    <property type="match status" value="1"/>
</dbReference>
<gene>
    <name evidence="2" type="ORF">H9830_00800</name>
</gene>
<protein>
    <submittedName>
        <fullName evidence="2">Aminoglycoside phosphotransferase family protein</fullName>
    </submittedName>
</protein>
<accession>A0A9D1YT08</accession>
<dbReference type="InterPro" id="IPR011990">
    <property type="entry name" value="TPR-like_helical_dom_sf"/>
</dbReference>
<dbReference type="InterPro" id="IPR011009">
    <property type="entry name" value="Kinase-like_dom_sf"/>
</dbReference>
<feature type="domain" description="Aminoglycoside phosphotransferase" evidence="1">
    <location>
        <begin position="195"/>
        <end position="414"/>
    </location>
</feature>